<organism evidence="2">
    <name type="scientific">Thermohahella caldifontis</name>
    <dbReference type="NCBI Taxonomy" id="3142973"/>
    <lineage>
        <taxon>Bacteria</taxon>
        <taxon>Pseudomonadati</taxon>
        <taxon>Pseudomonadota</taxon>
        <taxon>Gammaproteobacteria</taxon>
        <taxon>Oceanospirillales</taxon>
        <taxon>Hahellaceae</taxon>
        <taxon>Thermohahella</taxon>
    </lineage>
</organism>
<dbReference type="InterPro" id="IPR052345">
    <property type="entry name" value="Rad_response_metalloprotease"/>
</dbReference>
<dbReference type="Pfam" id="PF06114">
    <property type="entry name" value="Peptidase_M78"/>
    <property type="match status" value="1"/>
</dbReference>
<gene>
    <name evidence="2" type="ORF">AAIA72_06830</name>
</gene>
<name>A0AB39UZG9_9GAMM</name>
<evidence type="ECO:0000259" key="1">
    <source>
        <dbReference type="Pfam" id="PF06114"/>
    </source>
</evidence>
<accession>A0AB39UZG9</accession>
<dbReference type="PANTHER" id="PTHR43236:SF2">
    <property type="entry name" value="BLL0069 PROTEIN"/>
    <property type="match status" value="1"/>
</dbReference>
<dbReference type="InterPro" id="IPR010359">
    <property type="entry name" value="IrrE_HExxH"/>
</dbReference>
<feature type="domain" description="IrrE N-terminal-like" evidence="1">
    <location>
        <begin position="62"/>
        <end position="176"/>
    </location>
</feature>
<protein>
    <submittedName>
        <fullName evidence="2">ImmA/IrrE family metallo-endopeptidase</fullName>
    </submittedName>
</protein>
<dbReference type="AlphaFoldDB" id="A0AB39UZG9"/>
<dbReference type="PANTHER" id="PTHR43236">
    <property type="entry name" value="ANTITOXIN HIGA1"/>
    <property type="match status" value="1"/>
</dbReference>
<dbReference type="EMBL" id="CP154858">
    <property type="protein sequence ID" value="XDT73676.1"/>
    <property type="molecule type" value="Genomic_DNA"/>
</dbReference>
<reference evidence="2" key="1">
    <citation type="submission" date="2024-05" db="EMBL/GenBank/DDBJ databases">
        <title>Genome sequencing of novel strain.</title>
        <authorList>
            <person name="Ganbat D."/>
            <person name="Ganbat S."/>
            <person name="Lee S.-J."/>
        </authorList>
    </citation>
    <scope>NUCLEOTIDE SEQUENCE</scope>
    <source>
        <strain evidence="2">SMD15-11</strain>
    </source>
</reference>
<sequence length="295" mass="33863">MTGKKRPHKEANRISHILDLALPPEDRYPVDIEHIALHLTPDFNEDPITMVRGDTFDRFEGALLRNPEKPEWAILYNTNIQHPGRLRFTLAHELGHYMLHRKDFDTNGIECGTGDMLRYDSGYTEREEEANAFAACLLMPAHDFRSQTENERFSFDLLGHCADRYGVSLTSAVLRWLEFTPRRAIAVFSEEGGMHWAKSSTKAFKSGKYFATRRGYNEVPAASMAAQQTFSHEARNGVRHGPGVWFDDEEVVEHTIYSEEYEKTLTVLLLDDIGGYDRLDEEPEEDVADRFSRGF</sequence>
<dbReference type="KEGG" id="tcd:AAIA72_06830"/>
<proteinExistence type="predicted"/>
<dbReference type="Gene3D" id="1.10.10.2910">
    <property type="match status" value="1"/>
</dbReference>
<dbReference type="RefSeq" id="WP_369602660.1">
    <property type="nucleotide sequence ID" value="NZ_CP154858.1"/>
</dbReference>
<evidence type="ECO:0000313" key="2">
    <source>
        <dbReference type="EMBL" id="XDT73676.1"/>
    </source>
</evidence>